<dbReference type="CDD" id="cd05280">
    <property type="entry name" value="MDR_yhdh_yhfp"/>
    <property type="match status" value="1"/>
</dbReference>
<gene>
    <name evidence="2" type="ORF">ACFOND_15305</name>
</gene>
<dbReference type="InterPro" id="IPR011032">
    <property type="entry name" value="GroES-like_sf"/>
</dbReference>
<dbReference type="InterPro" id="IPR051397">
    <property type="entry name" value="Zn-ADH-like_protein"/>
</dbReference>
<sequence length="332" mass="35204">MSTSFKALIVEKSEDKQFSRHIGERTIDELPEGEILIKVQYSSLNYKDALSATGNPGVSRIFPHTPGIDAAGTVVESQSDAFKKGDEVIVTSYDLGMNTAGGLGQYIRVPQQWVLKRPQGLTAKEAMGFGTAGLTAALMISALQSNGVTPEKGPVLVTGATGGVGSIAVSILSKLGFNVTAATGKASAEDFLKRLGASEVINRETLLDNSRPMFKEHWAGVVDVVAGDTLANAIKSCQYNGVVTASGLVGAVDFTTSIFPFILRGVRLIGIDSVECSMDVRTQAWQALASDYKVETLESLVTEITLDQAESSLLAMLKGQSHGRIVVNMENS</sequence>
<dbReference type="PANTHER" id="PTHR43677:SF1">
    <property type="entry name" value="ACRYLYL-COA REDUCTASE ACUI-RELATED"/>
    <property type="match status" value="1"/>
</dbReference>
<dbReference type="SMART" id="SM00829">
    <property type="entry name" value="PKS_ER"/>
    <property type="match status" value="1"/>
</dbReference>
<dbReference type="InterPro" id="IPR013149">
    <property type="entry name" value="ADH-like_C"/>
</dbReference>
<dbReference type="Pfam" id="PF00107">
    <property type="entry name" value="ADH_zinc_N"/>
    <property type="match status" value="1"/>
</dbReference>
<dbReference type="InterPro" id="IPR013154">
    <property type="entry name" value="ADH-like_N"/>
</dbReference>
<name>A0ABV7WVJ4_9GAMM</name>
<proteinExistence type="predicted"/>
<accession>A0ABV7WVJ4</accession>
<dbReference type="SUPFAM" id="SSF50129">
    <property type="entry name" value="GroES-like"/>
    <property type="match status" value="1"/>
</dbReference>
<dbReference type="Gene3D" id="3.90.180.10">
    <property type="entry name" value="Medium-chain alcohol dehydrogenases, catalytic domain"/>
    <property type="match status" value="1"/>
</dbReference>
<dbReference type="Gene3D" id="3.40.50.720">
    <property type="entry name" value="NAD(P)-binding Rossmann-like Domain"/>
    <property type="match status" value="1"/>
</dbReference>
<dbReference type="Proteomes" id="UP001595710">
    <property type="component" value="Unassembled WGS sequence"/>
</dbReference>
<dbReference type="Pfam" id="PF08240">
    <property type="entry name" value="ADH_N"/>
    <property type="match status" value="1"/>
</dbReference>
<dbReference type="NCBIfam" id="TIGR02823">
    <property type="entry name" value="oxido_YhdH"/>
    <property type="match status" value="1"/>
</dbReference>
<evidence type="ECO:0000259" key="1">
    <source>
        <dbReference type="SMART" id="SM00829"/>
    </source>
</evidence>
<feature type="domain" description="Enoyl reductase (ER)" evidence="1">
    <location>
        <begin position="19"/>
        <end position="327"/>
    </location>
</feature>
<keyword evidence="3" id="KW-1185">Reference proteome</keyword>
<reference evidence="3" key="1">
    <citation type="journal article" date="2019" name="Int. J. Syst. Evol. Microbiol.">
        <title>The Global Catalogue of Microorganisms (GCM) 10K type strain sequencing project: providing services to taxonomists for standard genome sequencing and annotation.</title>
        <authorList>
            <consortium name="The Broad Institute Genomics Platform"/>
            <consortium name="The Broad Institute Genome Sequencing Center for Infectious Disease"/>
            <person name="Wu L."/>
            <person name="Ma J."/>
        </authorList>
    </citation>
    <scope>NUCLEOTIDE SEQUENCE [LARGE SCALE GENOMIC DNA]</scope>
    <source>
        <strain evidence="3">CECT 8288</strain>
    </source>
</reference>
<evidence type="ECO:0000313" key="3">
    <source>
        <dbReference type="Proteomes" id="UP001595710"/>
    </source>
</evidence>
<evidence type="ECO:0000313" key="2">
    <source>
        <dbReference type="EMBL" id="MFC3702997.1"/>
    </source>
</evidence>
<organism evidence="2 3">
    <name type="scientific">Reinekea marina</name>
    <dbReference type="NCBI Taxonomy" id="1310421"/>
    <lineage>
        <taxon>Bacteria</taxon>
        <taxon>Pseudomonadati</taxon>
        <taxon>Pseudomonadota</taxon>
        <taxon>Gammaproteobacteria</taxon>
        <taxon>Oceanospirillales</taxon>
        <taxon>Saccharospirillaceae</taxon>
        <taxon>Reinekea</taxon>
    </lineage>
</organism>
<dbReference type="RefSeq" id="WP_290280151.1">
    <property type="nucleotide sequence ID" value="NZ_JAUFQI010000001.1"/>
</dbReference>
<dbReference type="InterPro" id="IPR036291">
    <property type="entry name" value="NAD(P)-bd_dom_sf"/>
</dbReference>
<dbReference type="InterPro" id="IPR014188">
    <property type="entry name" value="Acrylyl-CoA_reductase_AcuI"/>
</dbReference>
<dbReference type="InterPro" id="IPR020843">
    <property type="entry name" value="ER"/>
</dbReference>
<comment type="caution">
    <text evidence="2">The sequence shown here is derived from an EMBL/GenBank/DDBJ whole genome shotgun (WGS) entry which is preliminary data.</text>
</comment>
<dbReference type="EMBL" id="JBHRYN010000069">
    <property type="protein sequence ID" value="MFC3702997.1"/>
    <property type="molecule type" value="Genomic_DNA"/>
</dbReference>
<protein>
    <submittedName>
        <fullName evidence="2">Oxidoreductase</fullName>
    </submittedName>
</protein>
<dbReference type="SUPFAM" id="SSF51735">
    <property type="entry name" value="NAD(P)-binding Rossmann-fold domains"/>
    <property type="match status" value="1"/>
</dbReference>
<dbReference type="PANTHER" id="PTHR43677">
    <property type="entry name" value="SHORT-CHAIN DEHYDROGENASE/REDUCTASE"/>
    <property type="match status" value="1"/>
</dbReference>